<dbReference type="SMART" id="SM00320">
    <property type="entry name" value="WD40"/>
    <property type="match status" value="5"/>
</dbReference>
<dbReference type="GO" id="GO:1990757">
    <property type="term" value="F:ubiquitin ligase activator activity"/>
    <property type="evidence" value="ECO:0007669"/>
    <property type="project" value="TreeGrafter"/>
</dbReference>
<reference evidence="8" key="1">
    <citation type="submission" date="2022-11" db="UniProtKB">
        <authorList>
            <consortium name="WormBaseParasite"/>
        </authorList>
    </citation>
    <scope>IDENTIFICATION</scope>
</reference>
<name>A0A914Z5R4_9BILA</name>
<dbReference type="InterPro" id="IPR015943">
    <property type="entry name" value="WD40/YVTN_repeat-like_dom_sf"/>
</dbReference>
<dbReference type="InterPro" id="IPR019775">
    <property type="entry name" value="WD40_repeat_CS"/>
</dbReference>
<evidence type="ECO:0000256" key="2">
    <source>
        <dbReference type="ARBA" id="ARBA00022574"/>
    </source>
</evidence>
<dbReference type="GO" id="GO:0010997">
    <property type="term" value="F:anaphase-promoting complex binding"/>
    <property type="evidence" value="ECO:0007669"/>
    <property type="project" value="InterPro"/>
</dbReference>
<dbReference type="InterPro" id="IPR001680">
    <property type="entry name" value="WD40_rpt"/>
</dbReference>
<keyword evidence="2 5" id="KW-0853">WD repeat</keyword>
<keyword evidence="4" id="KW-0131">Cell cycle</keyword>
<dbReference type="Gene3D" id="2.130.10.10">
    <property type="entry name" value="YVTN repeat-like/Quinoprotein amine dehydrogenase"/>
    <property type="match status" value="1"/>
</dbReference>
<evidence type="ECO:0000256" key="5">
    <source>
        <dbReference type="PROSITE-ProRule" id="PRU00221"/>
    </source>
</evidence>
<dbReference type="PROSITE" id="PS50294">
    <property type="entry name" value="WD_REPEATS_REGION"/>
    <property type="match status" value="2"/>
</dbReference>
<feature type="domain" description="CDC20/Fizzy WD40" evidence="6">
    <location>
        <begin position="41"/>
        <end position="338"/>
    </location>
</feature>
<dbReference type="GO" id="GO:0031145">
    <property type="term" value="P:anaphase-promoting complex-dependent catabolic process"/>
    <property type="evidence" value="ECO:0007669"/>
    <property type="project" value="TreeGrafter"/>
</dbReference>
<dbReference type="PANTHER" id="PTHR19918:SF1">
    <property type="entry name" value="FIZZY-RELATED PROTEIN HOMOLOG"/>
    <property type="match status" value="1"/>
</dbReference>
<feature type="repeat" description="WD" evidence="5">
    <location>
        <begin position="307"/>
        <end position="342"/>
    </location>
</feature>
<dbReference type="PROSITE" id="PS50082">
    <property type="entry name" value="WD_REPEATS_2"/>
    <property type="match status" value="2"/>
</dbReference>
<evidence type="ECO:0000259" key="6">
    <source>
        <dbReference type="Pfam" id="PF24807"/>
    </source>
</evidence>
<dbReference type="InterPro" id="IPR056150">
    <property type="entry name" value="WD40_CDC20-Fz"/>
</dbReference>
<dbReference type="SUPFAM" id="SSF50978">
    <property type="entry name" value="WD40 repeat-like"/>
    <property type="match status" value="1"/>
</dbReference>
<dbReference type="GO" id="GO:0005680">
    <property type="term" value="C:anaphase-promoting complex"/>
    <property type="evidence" value="ECO:0007669"/>
    <property type="project" value="TreeGrafter"/>
</dbReference>
<evidence type="ECO:0000313" key="7">
    <source>
        <dbReference type="Proteomes" id="UP000887577"/>
    </source>
</evidence>
<proteinExistence type="inferred from homology"/>
<dbReference type="PROSITE" id="PS00678">
    <property type="entry name" value="WD_REPEATS_1"/>
    <property type="match status" value="1"/>
</dbReference>
<feature type="repeat" description="WD" evidence="5">
    <location>
        <begin position="161"/>
        <end position="193"/>
    </location>
</feature>
<dbReference type="InterPro" id="IPR033010">
    <property type="entry name" value="Cdc20/Fizzy"/>
</dbReference>
<dbReference type="PANTHER" id="PTHR19918">
    <property type="entry name" value="CELL DIVISION CYCLE 20 CDC20 FIZZY -RELATED"/>
    <property type="match status" value="1"/>
</dbReference>
<dbReference type="GO" id="GO:1905786">
    <property type="term" value="P:positive regulation of anaphase-promoting complex-dependent catabolic process"/>
    <property type="evidence" value="ECO:0007669"/>
    <property type="project" value="TreeGrafter"/>
</dbReference>
<evidence type="ECO:0000256" key="3">
    <source>
        <dbReference type="ARBA" id="ARBA00022737"/>
    </source>
</evidence>
<keyword evidence="3" id="KW-0677">Repeat</keyword>
<organism evidence="7 8">
    <name type="scientific">Panagrolaimus superbus</name>
    <dbReference type="NCBI Taxonomy" id="310955"/>
    <lineage>
        <taxon>Eukaryota</taxon>
        <taxon>Metazoa</taxon>
        <taxon>Ecdysozoa</taxon>
        <taxon>Nematoda</taxon>
        <taxon>Chromadorea</taxon>
        <taxon>Rhabditida</taxon>
        <taxon>Tylenchina</taxon>
        <taxon>Panagrolaimomorpha</taxon>
        <taxon>Panagrolaimoidea</taxon>
        <taxon>Panagrolaimidae</taxon>
        <taxon>Panagrolaimus</taxon>
    </lineage>
</organism>
<sequence>MSDGSEEENASVDALATVFQHLGTNDLPIQPPILSIPLLHVYDDFYHNPLDWSSQNIVSYIDESDVYIVAPSEKPQVLKICEDGNAVSTKFSPDGKLLAVGRYDGILEIYDVETTQLVWQHKSHDCRIGCLVWGDDDTIFTGSRDRTINANDLATKAFVQVGSHAQEVCGMKISNGKLVTGGNDNNIKIWNISKLHMDPSFVEVAEEAFPLHKSAIKALDFSPTHDGIIASGGGCNDGKIFVWNVENREIFKEIEIDKQITNLHWLPNGREIISTYGFGWNRNHKFNIEHNSIDVWSFDTLKVVQRFEGHKGRVLFSAMAPNKEGFVTAASDNYLKFWKPNL</sequence>
<comment type="similarity">
    <text evidence="1">Belongs to the WD repeat CDC20/Fizzy family.</text>
</comment>
<evidence type="ECO:0000256" key="1">
    <source>
        <dbReference type="ARBA" id="ARBA00006445"/>
    </source>
</evidence>
<evidence type="ECO:0000313" key="8">
    <source>
        <dbReference type="WBParaSite" id="PSU_v2.g7285.t1"/>
    </source>
</evidence>
<dbReference type="InterPro" id="IPR036322">
    <property type="entry name" value="WD40_repeat_dom_sf"/>
</dbReference>
<dbReference type="Proteomes" id="UP000887577">
    <property type="component" value="Unplaced"/>
</dbReference>
<evidence type="ECO:0000256" key="4">
    <source>
        <dbReference type="ARBA" id="ARBA00023306"/>
    </source>
</evidence>
<dbReference type="AlphaFoldDB" id="A0A914Z5R4"/>
<protein>
    <submittedName>
        <fullName evidence="8">Anaphase-promoting complex subunit 4-like WD40 domain-containing protein</fullName>
    </submittedName>
</protein>
<dbReference type="WBParaSite" id="PSU_v2.g7285.t1">
    <property type="protein sequence ID" value="PSU_v2.g7285.t1"/>
    <property type="gene ID" value="PSU_v2.g7285"/>
</dbReference>
<keyword evidence="7" id="KW-1185">Reference proteome</keyword>
<dbReference type="Pfam" id="PF24807">
    <property type="entry name" value="WD40_CDC20-Fz"/>
    <property type="match status" value="1"/>
</dbReference>
<accession>A0A914Z5R4</accession>